<dbReference type="RefSeq" id="WP_348946520.1">
    <property type="nucleotide sequence ID" value="NZ_CP157355.1"/>
</dbReference>
<organism evidence="5">
    <name type="scientific">Chitinibacter mangrovi</name>
    <dbReference type="NCBI Taxonomy" id="3153927"/>
    <lineage>
        <taxon>Bacteria</taxon>
        <taxon>Pseudomonadati</taxon>
        <taxon>Pseudomonadota</taxon>
        <taxon>Betaproteobacteria</taxon>
        <taxon>Neisseriales</taxon>
        <taxon>Chitinibacteraceae</taxon>
        <taxon>Chitinibacter</taxon>
    </lineage>
</organism>
<reference evidence="5" key="1">
    <citation type="submission" date="2024-05" db="EMBL/GenBank/DDBJ databases">
        <authorList>
            <person name="Yang L."/>
            <person name="Pan L."/>
        </authorList>
    </citation>
    <scope>NUCLEOTIDE SEQUENCE</scope>
    <source>
        <strain evidence="5">FCG-7</strain>
    </source>
</reference>
<feature type="domain" description="Serine aminopeptidase S33" evidence="4">
    <location>
        <begin position="71"/>
        <end position="163"/>
    </location>
</feature>
<evidence type="ECO:0000259" key="4">
    <source>
        <dbReference type="Pfam" id="PF12146"/>
    </source>
</evidence>
<keyword evidence="2" id="KW-0442">Lipid degradation</keyword>
<evidence type="ECO:0000256" key="1">
    <source>
        <dbReference type="ARBA" id="ARBA00022801"/>
    </source>
</evidence>
<dbReference type="EMBL" id="CP157355">
    <property type="protein sequence ID" value="XBM02246.1"/>
    <property type="molecule type" value="Genomic_DNA"/>
</dbReference>
<name>A0AAU7FF34_9NEIS</name>
<accession>A0AAU7FF34</accession>
<dbReference type="InterPro" id="IPR029058">
    <property type="entry name" value="AB_hydrolase_fold"/>
</dbReference>
<dbReference type="SUPFAM" id="SSF53474">
    <property type="entry name" value="alpha/beta-Hydrolases"/>
    <property type="match status" value="1"/>
</dbReference>
<dbReference type="Gene3D" id="3.40.50.1820">
    <property type="entry name" value="alpha/beta hydrolase"/>
    <property type="match status" value="1"/>
</dbReference>
<dbReference type="AlphaFoldDB" id="A0AAU7FF34"/>
<dbReference type="PANTHER" id="PTHR10272">
    <property type="entry name" value="PLATELET-ACTIVATING FACTOR ACETYLHYDROLASE"/>
    <property type="match status" value="1"/>
</dbReference>
<gene>
    <name evidence="5" type="ORF">ABHF33_08265</name>
</gene>
<keyword evidence="1 5" id="KW-0378">Hydrolase</keyword>
<keyword evidence="3" id="KW-0443">Lipid metabolism</keyword>
<evidence type="ECO:0000313" key="5">
    <source>
        <dbReference type="EMBL" id="XBM02246.1"/>
    </source>
</evidence>
<dbReference type="PANTHER" id="PTHR10272:SF0">
    <property type="entry name" value="PLATELET-ACTIVATING FACTOR ACETYLHYDROLASE"/>
    <property type="match status" value="1"/>
</dbReference>
<sequence length="389" mass="42053">MYRAGWTSRSWQDNQRRNWDDTAARPLQCEIWYPTLASGEQRIPFGDPVAPCFDAGMAVRDAAPIAGALPCVLLSHGTGGSALQMAWLGTALARAGYLAIALNHHGHCATEPYHAAGFAIWWARATDLSCVLDLAMAEFTIDSARIDAAGFSIGGYTALAMLGARLNLQAFDDFCASPFSRQLAIPELPNFFDNYVQMKRDARYQAYFATAGKSCADPRIRSAIVLAPAMIPFLQPASLRAIEKPVQIFCGQHDGQTPPLINATLLFSQLPHSTFTRVPGAGHYVWLAEATAHGRATLPVFACDPQGVERGQVHRAVLVQISTALQWLDAGQGLPACPVPTTLAAAPAGLWASLRWRLILGLCRIGLLGRLLRTALAVAARLNGVFKRH</sequence>
<dbReference type="GO" id="GO:0016042">
    <property type="term" value="P:lipid catabolic process"/>
    <property type="evidence" value="ECO:0007669"/>
    <property type="project" value="UniProtKB-KW"/>
</dbReference>
<dbReference type="InterPro" id="IPR022742">
    <property type="entry name" value="Hydrolase_4"/>
</dbReference>
<evidence type="ECO:0000256" key="2">
    <source>
        <dbReference type="ARBA" id="ARBA00022963"/>
    </source>
</evidence>
<dbReference type="Pfam" id="PF12146">
    <property type="entry name" value="Hydrolase_4"/>
    <property type="match status" value="1"/>
</dbReference>
<protein>
    <submittedName>
        <fullName evidence="5">Alpha/beta hydrolase</fullName>
    </submittedName>
</protein>
<evidence type="ECO:0000256" key="3">
    <source>
        <dbReference type="ARBA" id="ARBA00023098"/>
    </source>
</evidence>
<dbReference type="GO" id="GO:0003847">
    <property type="term" value="F:1-alkyl-2-acetylglycerophosphocholine esterase activity"/>
    <property type="evidence" value="ECO:0007669"/>
    <property type="project" value="TreeGrafter"/>
</dbReference>
<dbReference type="KEGG" id="cmav:ABHF33_08265"/>
<proteinExistence type="predicted"/>